<reference evidence="2 3" key="1">
    <citation type="submission" date="2018-04" db="EMBL/GenBank/DDBJ databases">
        <title>Genomic Encyclopedia of Archaeal and Bacterial Type Strains, Phase II (KMG-II): from individual species to whole genera.</title>
        <authorList>
            <person name="Goeker M."/>
        </authorList>
    </citation>
    <scope>NUCLEOTIDE SEQUENCE [LARGE SCALE GENOMIC DNA]</scope>
    <source>
        <strain evidence="2 3">DSM 5822</strain>
    </source>
</reference>
<dbReference type="EMBL" id="QAON01000038">
    <property type="protein sequence ID" value="PTQ86554.1"/>
    <property type="molecule type" value="Genomic_DNA"/>
</dbReference>
<evidence type="ECO:0000313" key="2">
    <source>
        <dbReference type="EMBL" id="PTQ86554.1"/>
    </source>
</evidence>
<name>A0A2T5IRV9_9GAMM</name>
<dbReference type="InterPro" id="IPR014729">
    <property type="entry name" value="Rossmann-like_a/b/a_fold"/>
</dbReference>
<dbReference type="PANTHER" id="PTHR43196">
    <property type="entry name" value="SULFATE ADENYLYLTRANSFERASE SUBUNIT 2"/>
    <property type="match status" value="1"/>
</dbReference>
<dbReference type="GO" id="GO:0016740">
    <property type="term" value="F:transferase activity"/>
    <property type="evidence" value="ECO:0007669"/>
    <property type="project" value="UniProtKB-KW"/>
</dbReference>
<dbReference type="OrthoDB" id="9772814at2"/>
<dbReference type="RefSeq" id="WP_107867091.1">
    <property type="nucleotide sequence ID" value="NZ_QAON01000038.1"/>
</dbReference>
<dbReference type="Gene3D" id="3.40.50.620">
    <property type="entry name" value="HUPs"/>
    <property type="match status" value="1"/>
</dbReference>
<dbReference type="Pfam" id="PF01507">
    <property type="entry name" value="PAPS_reduct"/>
    <property type="match status" value="1"/>
</dbReference>
<keyword evidence="2" id="KW-0808">Transferase</keyword>
<proteinExistence type="predicted"/>
<comment type="caution">
    <text evidence="2">The sequence shown here is derived from an EMBL/GenBank/DDBJ whole genome shotgun (WGS) entry which is preliminary data.</text>
</comment>
<dbReference type="SUPFAM" id="SSF52402">
    <property type="entry name" value="Adenine nucleotide alpha hydrolases-like"/>
    <property type="match status" value="1"/>
</dbReference>
<dbReference type="Proteomes" id="UP000244223">
    <property type="component" value="Unassembled WGS sequence"/>
</dbReference>
<evidence type="ECO:0000259" key="1">
    <source>
        <dbReference type="Pfam" id="PF01507"/>
    </source>
</evidence>
<organism evidence="2 3">
    <name type="scientific">Agitococcus lubricus</name>
    <dbReference type="NCBI Taxonomy" id="1077255"/>
    <lineage>
        <taxon>Bacteria</taxon>
        <taxon>Pseudomonadati</taxon>
        <taxon>Pseudomonadota</taxon>
        <taxon>Gammaproteobacteria</taxon>
        <taxon>Moraxellales</taxon>
        <taxon>Moraxellaceae</taxon>
        <taxon>Agitococcus</taxon>
    </lineage>
</organism>
<keyword evidence="3" id="KW-1185">Reference proteome</keyword>
<gene>
    <name evidence="2" type="ORF">C8N29_1384</name>
</gene>
<dbReference type="PANTHER" id="PTHR43196:SF2">
    <property type="entry name" value="PHOSPHOADENOSINE PHOSPHOSULFATE REDUCTASE"/>
    <property type="match status" value="1"/>
</dbReference>
<accession>A0A2T5IRV9</accession>
<dbReference type="InterPro" id="IPR002500">
    <property type="entry name" value="PAPS_reduct_dom"/>
</dbReference>
<feature type="domain" description="Phosphoadenosine phosphosulphate reductase" evidence="1">
    <location>
        <begin position="5"/>
        <end position="216"/>
    </location>
</feature>
<dbReference type="InterPro" id="IPR050128">
    <property type="entry name" value="Sulfate_adenylyltrnsfr_sub2"/>
</dbReference>
<sequence length="312" mass="35435">MIHNIFSVSGGKDSTATLLFGQALETQNMSGVFADTGNEHQQTYDYVDYLEQATGIEIRRVKADFSEQIARKKERINTKWREKGISDYIVDRAISILVPSGNPYLDLCLWKGRFPSSQAQFCTQELKVFPIIEQVFFPITDKGDIVWSWQGVRRDESLNRRYVPEFEDMGGGIFNYRPIAKWPALATFEAMAYMGIKPNPLYSQGNDRVGCMPCINCSKKELHNIAARYPDAIDRIFEWESLVSMASKRGSATFFCATNDPTVKADNLIEYQTHGIRRMVEWSKTMRGGRKLDLFGIKDGSTECASSYGLCE</sequence>
<protein>
    <submittedName>
        <fullName evidence="2">3'-phosphoadenosine 5'-phosphosulfate sulfotransferase (PAPS reductase)/FAD synthetase</fullName>
    </submittedName>
</protein>
<dbReference type="AlphaFoldDB" id="A0A2T5IRV9"/>
<evidence type="ECO:0000313" key="3">
    <source>
        <dbReference type="Proteomes" id="UP000244223"/>
    </source>
</evidence>